<feature type="compositionally biased region" description="Basic and acidic residues" evidence="1">
    <location>
        <begin position="114"/>
        <end position="123"/>
    </location>
</feature>
<evidence type="ECO:0000256" key="1">
    <source>
        <dbReference type="SAM" id="MobiDB-lite"/>
    </source>
</evidence>
<dbReference type="AlphaFoldDB" id="A0A5K1BWT4"/>
<protein>
    <submittedName>
        <fullName evidence="2">Uncharacterized protein</fullName>
    </submittedName>
</protein>
<feature type="region of interest" description="Disordered" evidence="1">
    <location>
        <begin position="114"/>
        <end position="173"/>
    </location>
</feature>
<proteinExistence type="predicted"/>
<reference evidence="2" key="1">
    <citation type="submission" date="2019-09" db="EMBL/GenBank/DDBJ databases">
        <authorList>
            <person name="Zhang L."/>
        </authorList>
    </citation>
    <scope>NUCLEOTIDE SEQUENCE</scope>
</reference>
<accession>A0A5K1BWT4</accession>
<evidence type="ECO:0000313" key="2">
    <source>
        <dbReference type="EMBL" id="VVW20714.1"/>
    </source>
</evidence>
<feature type="compositionally biased region" description="Acidic residues" evidence="1">
    <location>
        <begin position="125"/>
        <end position="139"/>
    </location>
</feature>
<organism evidence="2">
    <name type="scientific">Nymphaea colorata</name>
    <name type="common">pocket water lily</name>
    <dbReference type="NCBI Taxonomy" id="210225"/>
    <lineage>
        <taxon>Eukaryota</taxon>
        <taxon>Viridiplantae</taxon>
        <taxon>Streptophyta</taxon>
        <taxon>Embryophyta</taxon>
        <taxon>Tracheophyta</taxon>
        <taxon>Spermatophyta</taxon>
        <taxon>Magnoliopsida</taxon>
        <taxon>Nymphaeales</taxon>
        <taxon>Nymphaeaceae</taxon>
        <taxon>Nymphaea</taxon>
    </lineage>
</organism>
<gene>
    <name evidence="2" type="ORF">NYM_LOCUS16162</name>
</gene>
<sequence length="207" mass="23009">MDSRAIEDRTCNENVVSKGSNFWEQLKVPSLRGSMSVTDLVNHLEHCITEQMTSGNPAMSGEDQWNKDVLDEITQHLLSDSQNPLASDEQCLMSRVNSLYCLLQKDANTDHALHMNSKKKVDAETSTDEESDDDDDDERDTVSPLGGKRKMSEYATSSKSKLDNVNNKQNSAMSRKDSLGDLLLGLPRIASLPKFLFNPSDDGGRAR</sequence>
<dbReference type="PANTHER" id="PTHR33494">
    <property type="entry name" value="OS02G0793800 PROTEIN"/>
    <property type="match status" value="1"/>
</dbReference>
<dbReference type="EMBL" id="LR721781">
    <property type="protein sequence ID" value="VVW20714.1"/>
    <property type="molecule type" value="Genomic_DNA"/>
</dbReference>
<name>A0A5K1BWT4_9MAGN</name>
<dbReference type="PANTHER" id="PTHR33494:SF1">
    <property type="entry name" value="C2H2-TYPE DOMAIN-CONTAINING PROTEIN-RELATED"/>
    <property type="match status" value="1"/>
</dbReference>
<feature type="compositionally biased region" description="Polar residues" evidence="1">
    <location>
        <begin position="154"/>
        <end position="173"/>
    </location>
</feature>